<keyword evidence="1" id="KW-0808">Transferase</keyword>
<feature type="compositionally biased region" description="Acidic residues" evidence="5">
    <location>
        <begin position="19"/>
        <end position="37"/>
    </location>
</feature>
<dbReference type="InterPro" id="IPR011009">
    <property type="entry name" value="Kinase-like_dom_sf"/>
</dbReference>
<evidence type="ECO:0000256" key="3">
    <source>
        <dbReference type="ARBA" id="ARBA00022777"/>
    </source>
</evidence>
<dbReference type="GO" id="GO:0004674">
    <property type="term" value="F:protein serine/threonine kinase activity"/>
    <property type="evidence" value="ECO:0007669"/>
    <property type="project" value="TreeGrafter"/>
</dbReference>
<dbReference type="InterPro" id="IPR001245">
    <property type="entry name" value="Ser-Thr/Tyr_kinase_cat_dom"/>
</dbReference>
<dbReference type="EMBL" id="CAMXCT010000806">
    <property type="protein sequence ID" value="CAI3983474.1"/>
    <property type="molecule type" value="Genomic_DNA"/>
</dbReference>
<evidence type="ECO:0000313" key="10">
    <source>
        <dbReference type="Proteomes" id="UP001152797"/>
    </source>
</evidence>
<dbReference type="EMBL" id="CAMXCT030000806">
    <property type="protein sequence ID" value="CAL4770786.1"/>
    <property type="molecule type" value="Genomic_DNA"/>
</dbReference>
<dbReference type="SMART" id="SM00220">
    <property type="entry name" value="S_TKc"/>
    <property type="match status" value="1"/>
</dbReference>
<keyword evidence="2" id="KW-0547">Nucleotide-binding</keyword>
<dbReference type="AlphaFoldDB" id="A0A9P1C1S0"/>
<dbReference type="InterPro" id="IPR051681">
    <property type="entry name" value="Ser/Thr_Kinases-Pseudokinases"/>
</dbReference>
<name>A0A9P1C1S0_9DINO</name>
<evidence type="ECO:0000313" key="8">
    <source>
        <dbReference type="EMBL" id="CAL1136849.1"/>
    </source>
</evidence>
<dbReference type="PROSITE" id="PS00108">
    <property type="entry name" value="PROTEIN_KINASE_ST"/>
    <property type="match status" value="1"/>
</dbReference>
<evidence type="ECO:0000256" key="2">
    <source>
        <dbReference type="ARBA" id="ARBA00022741"/>
    </source>
</evidence>
<dbReference type="InterPro" id="IPR008271">
    <property type="entry name" value="Ser/Thr_kinase_AS"/>
</dbReference>
<dbReference type="EMBL" id="CAMXCT020000806">
    <property type="protein sequence ID" value="CAL1136849.1"/>
    <property type="molecule type" value="Genomic_DNA"/>
</dbReference>
<organism evidence="7">
    <name type="scientific">Cladocopium goreaui</name>
    <dbReference type="NCBI Taxonomy" id="2562237"/>
    <lineage>
        <taxon>Eukaryota</taxon>
        <taxon>Sar</taxon>
        <taxon>Alveolata</taxon>
        <taxon>Dinophyceae</taxon>
        <taxon>Suessiales</taxon>
        <taxon>Symbiodiniaceae</taxon>
        <taxon>Cladocopium</taxon>
    </lineage>
</organism>
<protein>
    <submittedName>
        <fullName evidence="9">Serine/threonine/tyrosine-protein kinase HT1 (High leaf temperature protein 1)</fullName>
    </submittedName>
</protein>
<dbReference type="PROSITE" id="PS50011">
    <property type="entry name" value="PROTEIN_KINASE_DOM"/>
    <property type="match status" value="1"/>
</dbReference>
<dbReference type="PANTHER" id="PTHR44329">
    <property type="entry name" value="SERINE/THREONINE-PROTEIN KINASE TNNI3K-RELATED"/>
    <property type="match status" value="1"/>
</dbReference>
<evidence type="ECO:0000259" key="6">
    <source>
        <dbReference type="PROSITE" id="PS50011"/>
    </source>
</evidence>
<dbReference type="Gene3D" id="3.30.200.20">
    <property type="entry name" value="Phosphorylase Kinase, domain 1"/>
    <property type="match status" value="1"/>
</dbReference>
<dbReference type="SUPFAM" id="SSF56112">
    <property type="entry name" value="Protein kinase-like (PK-like)"/>
    <property type="match status" value="1"/>
</dbReference>
<proteinExistence type="predicted"/>
<dbReference type="Proteomes" id="UP001152797">
    <property type="component" value="Unassembled WGS sequence"/>
</dbReference>
<feature type="domain" description="Protein kinase" evidence="6">
    <location>
        <begin position="78"/>
        <end position="364"/>
    </location>
</feature>
<accession>A0A9P1C1S0</accession>
<comment type="caution">
    <text evidence="7">The sequence shown here is derived from an EMBL/GenBank/DDBJ whole genome shotgun (WGS) entry which is preliminary data.</text>
</comment>
<keyword evidence="3 9" id="KW-0418">Kinase</keyword>
<gene>
    <name evidence="7" type="ORF">C1SCF055_LOCUS11084</name>
</gene>
<feature type="region of interest" description="Disordered" evidence="5">
    <location>
        <begin position="1"/>
        <end position="51"/>
    </location>
</feature>
<keyword evidence="4" id="KW-0067">ATP-binding</keyword>
<evidence type="ECO:0000256" key="5">
    <source>
        <dbReference type="SAM" id="MobiDB-lite"/>
    </source>
</evidence>
<keyword evidence="10" id="KW-1185">Reference proteome</keyword>
<dbReference type="GO" id="GO:0005524">
    <property type="term" value="F:ATP binding"/>
    <property type="evidence" value="ECO:0007669"/>
    <property type="project" value="UniProtKB-KW"/>
</dbReference>
<evidence type="ECO:0000313" key="9">
    <source>
        <dbReference type="EMBL" id="CAL4770786.1"/>
    </source>
</evidence>
<evidence type="ECO:0000256" key="4">
    <source>
        <dbReference type="ARBA" id="ARBA00022840"/>
    </source>
</evidence>
<dbReference type="Pfam" id="PF07714">
    <property type="entry name" value="PK_Tyr_Ser-Thr"/>
    <property type="match status" value="1"/>
</dbReference>
<dbReference type="InterPro" id="IPR000719">
    <property type="entry name" value="Prot_kinase_dom"/>
</dbReference>
<evidence type="ECO:0000313" key="7">
    <source>
        <dbReference type="EMBL" id="CAI3983474.1"/>
    </source>
</evidence>
<sequence>MPMPPIPWKYQRWSHEATEEAESNADAEAGEAGEADGEPVTNVSSLSSSWSTEEGRRLRRKKLSTTASESWKLSRKELCIKKELSRTLKSTIYLATWKGTEVVVKSVKCAQNLHSDLAHEESEMMPNDKIAEELLMEIEHLASFRHPDLVMFLGACLDSTLPMCVTEYMPMGDMERYYQLNRQKYDSACWRPKLSQVVGWALATCRALSFLHGREIPLVHRDLKPLNLLLTKYLEVKVADLGIARVLARAGPESGDCGQKGMTGGIGTWRYMAPEVVRHQKYTEKVDIYALGLIMYFMSSGKQPFHQLGIDPEKILQAYLKGNEPRPLLTDCHQVLRPTMAQAWHESAQARPSADELLSELSELGNLDSGAKCAPCLTM</sequence>
<reference evidence="8" key="2">
    <citation type="submission" date="2024-04" db="EMBL/GenBank/DDBJ databases">
        <authorList>
            <person name="Chen Y."/>
            <person name="Shah S."/>
            <person name="Dougan E. K."/>
            <person name="Thang M."/>
            <person name="Chan C."/>
        </authorList>
    </citation>
    <scope>NUCLEOTIDE SEQUENCE [LARGE SCALE GENOMIC DNA]</scope>
</reference>
<dbReference type="Gene3D" id="1.10.510.10">
    <property type="entry name" value="Transferase(Phosphotransferase) domain 1"/>
    <property type="match status" value="1"/>
</dbReference>
<dbReference type="PANTHER" id="PTHR44329:SF288">
    <property type="entry name" value="MITOGEN-ACTIVATED PROTEIN KINASE KINASE KINASE 20"/>
    <property type="match status" value="1"/>
</dbReference>
<reference evidence="7" key="1">
    <citation type="submission" date="2022-10" db="EMBL/GenBank/DDBJ databases">
        <authorList>
            <person name="Chen Y."/>
            <person name="Dougan E. K."/>
            <person name="Chan C."/>
            <person name="Rhodes N."/>
            <person name="Thang M."/>
        </authorList>
    </citation>
    <scope>NUCLEOTIDE SEQUENCE</scope>
</reference>
<evidence type="ECO:0000256" key="1">
    <source>
        <dbReference type="ARBA" id="ARBA00022679"/>
    </source>
</evidence>
<dbReference type="PIRSF" id="PIRSF000654">
    <property type="entry name" value="Integrin-linked_kinase"/>
    <property type="match status" value="1"/>
</dbReference>
<dbReference type="OrthoDB" id="4062651at2759"/>